<keyword evidence="2" id="KW-1133">Transmembrane helix</keyword>
<feature type="region of interest" description="Disordered" evidence="1">
    <location>
        <begin position="1"/>
        <end position="85"/>
    </location>
</feature>
<protein>
    <submittedName>
        <fullName evidence="3">Uncharacterized protein</fullName>
    </submittedName>
</protein>
<name>A0A238V228_9PSEU</name>
<evidence type="ECO:0000313" key="3">
    <source>
        <dbReference type="EMBL" id="SNR28326.1"/>
    </source>
</evidence>
<keyword evidence="2" id="KW-0472">Membrane</keyword>
<accession>A0A238V228</accession>
<sequence>MVEGFHSAVRGEELPATSREPTADNAVAPAEANTTRTCAADDVSRKGVPGVTWREEQNKLDDPAAGEDATPPAPEPGDVAPDGTGGGSSIRRFLGGALAVVVLAGAALGAYVVWDSGARRDEPMPSSGGAAREEQNKLVMPDLPGSAEKDSGIDSVDDLPELNYLISQEIEVYREHAEGDADFLVQRLPSGSRAIVLLVTASSPSDAATAAEELRNIHLSNDATEAPEAPPGVHVTEFLDNGREQIRGHYGSDDVIVRLEIHNTSEPTVATADFENAIMSQLDAMPTDA</sequence>
<dbReference type="EMBL" id="FZNW01000001">
    <property type="protein sequence ID" value="SNR28326.1"/>
    <property type="molecule type" value="Genomic_DNA"/>
</dbReference>
<dbReference type="AlphaFoldDB" id="A0A238V228"/>
<organism evidence="3 4">
    <name type="scientific">Haloechinothrix alba</name>
    <dbReference type="NCBI Taxonomy" id="664784"/>
    <lineage>
        <taxon>Bacteria</taxon>
        <taxon>Bacillati</taxon>
        <taxon>Actinomycetota</taxon>
        <taxon>Actinomycetes</taxon>
        <taxon>Pseudonocardiales</taxon>
        <taxon>Pseudonocardiaceae</taxon>
        <taxon>Haloechinothrix</taxon>
    </lineage>
</organism>
<keyword evidence="2" id="KW-0812">Transmembrane</keyword>
<dbReference type="Proteomes" id="UP000198348">
    <property type="component" value="Unassembled WGS sequence"/>
</dbReference>
<feature type="compositionally biased region" description="Basic and acidic residues" evidence="1">
    <location>
        <begin position="53"/>
        <end position="62"/>
    </location>
</feature>
<reference evidence="3 4" key="1">
    <citation type="submission" date="2017-06" db="EMBL/GenBank/DDBJ databases">
        <authorList>
            <person name="Kim H.J."/>
            <person name="Triplett B.A."/>
        </authorList>
    </citation>
    <scope>NUCLEOTIDE SEQUENCE [LARGE SCALE GENOMIC DNA]</scope>
    <source>
        <strain evidence="3 4">DSM 45207</strain>
    </source>
</reference>
<feature type="transmembrane region" description="Helical" evidence="2">
    <location>
        <begin position="93"/>
        <end position="114"/>
    </location>
</feature>
<evidence type="ECO:0000256" key="1">
    <source>
        <dbReference type="SAM" id="MobiDB-lite"/>
    </source>
</evidence>
<evidence type="ECO:0000256" key="2">
    <source>
        <dbReference type="SAM" id="Phobius"/>
    </source>
</evidence>
<proteinExistence type="predicted"/>
<gene>
    <name evidence="3" type="ORF">SAMN06265360_101199</name>
</gene>
<evidence type="ECO:0000313" key="4">
    <source>
        <dbReference type="Proteomes" id="UP000198348"/>
    </source>
</evidence>
<keyword evidence="4" id="KW-1185">Reference proteome</keyword>